<dbReference type="PROSITE" id="PS00080">
    <property type="entry name" value="MULTICOPPER_OXIDASE2"/>
    <property type="match status" value="1"/>
</dbReference>
<organism evidence="9">
    <name type="scientific">Streptomyces anulatus</name>
    <name type="common">Streptomyces chrysomallus</name>
    <dbReference type="NCBI Taxonomy" id="1892"/>
    <lineage>
        <taxon>Bacteria</taxon>
        <taxon>Bacillati</taxon>
        <taxon>Actinomycetota</taxon>
        <taxon>Actinomycetes</taxon>
        <taxon>Kitasatosporales</taxon>
        <taxon>Streptomycetaceae</taxon>
        <taxon>Streptomyces</taxon>
    </lineage>
</organism>
<dbReference type="Gene3D" id="2.60.40.420">
    <property type="entry name" value="Cupredoxins - blue copper proteins"/>
    <property type="match status" value="3"/>
</dbReference>
<gene>
    <name evidence="9" type="ORF">G3I43_34490</name>
</gene>
<dbReference type="GO" id="GO:0005507">
    <property type="term" value="F:copper ion binding"/>
    <property type="evidence" value="ECO:0007669"/>
    <property type="project" value="InterPro"/>
</dbReference>
<accession>A0A6G3T267</accession>
<evidence type="ECO:0000259" key="7">
    <source>
        <dbReference type="Pfam" id="PF07731"/>
    </source>
</evidence>
<evidence type="ECO:0000256" key="1">
    <source>
        <dbReference type="ARBA" id="ARBA00010609"/>
    </source>
</evidence>
<keyword evidence="5" id="KW-0472">Membrane</keyword>
<feature type="transmembrane region" description="Helical" evidence="5">
    <location>
        <begin position="12"/>
        <end position="36"/>
    </location>
</feature>
<evidence type="ECO:0000259" key="8">
    <source>
        <dbReference type="Pfam" id="PF07732"/>
    </source>
</evidence>
<evidence type="ECO:0000259" key="6">
    <source>
        <dbReference type="Pfam" id="PF00394"/>
    </source>
</evidence>
<evidence type="ECO:0000256" key="3">
    <source>
        <dbReference type="ARBA" id="ARBA00023002"/>
    </source>
</evidence>
<dbReference type="InterPro" id="IPR002355">
    <property type="entry name" value="Cu_oxidase_Cu_BS"/>
</dbReference>
<dbReference type="EMBL" id="JAAGMK010000975">
    <property type="protein sequence ID" value="NEB89230.1"/>
    <property type="molecule type" value="Genomic_DNA"/>
</dbReference>
<evidence type="ECO:0000256" key="5">
    <source>
        <dbReference type="SAM" id="Phobius"/>
    </source>
</evidence>
<protein>
    <submittedName>
        <fullName evidence="9">Multicopper oxidase domain-containing protein</fullName>
    </submittedName>
</protein>
<dbReference type="Pfam" id="PF07732">
    <property type="entry name" value="Cu-oxidase_3"/>
    <property type="match status" value="1"/>
</dbReference>
<feature type="domain" description="Plastocyanin-like" evidence="7">
    <location>
        <begin position="383"/>
        <end position="495"/>
    </location>
</feature>
<dbReference type="CDD" id="cd13890">
    <property type="entry name" value="CuRO_3_CueO_FtsP"/>
    <property type="match status" value="1"/>
</dbReference>
<evidence type="ECO:0000256" key="2">
    <source>
        <dbReference type="ARBA" id="ARBA00022723"/>
    </source>
</evidence>
<comment type="similarity">
    <text evidence="1">Belongs to the multicopper oxidase family.</text>
</comment>
<keyword evidence="3" id="KW-0560">Oxidoreductase</keyword>
<dbReference type="InterPro" id="IPR008972">
    <property type="entry name" value="Cupredoxin"/>
</dbReference>
<comment type="caution">
    <text evidence="9">The sequence shown here is derived from an EMBL/GenBank/DDBJ whole genome shotgun (WGS) entry which is preliminary data.</text>
</comment>
<feature type="domain" description="Plastocyanin-like" evidence="6">
    <location>
        <begin position="250"/>
        <end position="310"/>
    </location>
</feature>
<evidence type="ECO:0000256" key="4">
    <source>
        <dbReference type="SAM" id="MobiDB-lite"/>
    </source>
</evidence>
<dbReference type="SUPFAM" id="SSF49503">
    <property type="entry name" value="Cupredoxins"/>
    <property type="match status" value="3"/>
</dbReference>
<name>A0A6G3T267_STRAQ</name>
<feature type="domain" description="Plastocyanin-like" evidence="8">
    <location>
        <begin position="76"/>
        <end position="190"/>
    </location>
</feature>
<sequence length="509" mass="56091">MEKTRGRRRLKRVLITLAVVGGVLGAAVGGSFAWLWTSADISTVGKARFDNALAVPPLAPSTVDKDGTRVFDLRMQTGSTEFRPGVATPTWGFNGDHLGPTLRAERGERVKVRVRNTLDEASSVHWHGMHLPAAMDGGPHQSVEAGSTWTPRWKVDQPAATLWYHPHPHGATERHVQKGLAGMFLLDDERSERLALPKTYGVDDLPVMVQDVTFDGADLDHGHHFLANTGFLGERTMVNGTLDPYAEVGDERVRLRLLNASTARIYTFGFDDDRSFSLVGTDGGLLAEPAAMNRIQLSPGERAEVVVTMRPGERTVLRSYPWRAGDSWERRFNGGDDSFDVLQLRAAERLRPSPAVPSRLAEDEGLELPEAGDSVRGRHFELRRSGINGRPMAMDRVDETVVRGTTEVWTLRNGGDMTHNFHVHDVQFRVLDVDGKRPEPALRGRKDTVAVPVGSTVRIALRFDGPSDPDTPYMYHCHLLSHEDEGMMGQFVVVDKGQRAGAPPGHAGH</sequence>
<feature type="region of interest" description="Disordered" evidence="4">
    <location>
        <begin position="353"/>
        <end position="372"/>
    </location>
</feature>
<dbReference type="InterPro" id="IPR011706">
    <property type="entry name" value="Cu-oxidase_C"/>
</dbReference>
<dbReference type="InterPro" id="IPR011707">
    <property type="entry name" value="Cu-oxidase-like_N"/>
</dbReference>
<dbReference type="PANTHER" id="PTHR48267:SF1">
    <property type="entry name" value="BILIRUBIN OXIDASE"/>
    <property type="match status" value="1"/>
</dbReference>
<dbReference type="Pfam" id="PF07731">
    <property type="entry name" value="Cu-oxidase_2"/>
    <property type="match status" value="1"/>
</dbReference>
<dbReference type="AlphaFoldDB" id="A0A6G3T267"/>
<dbReference type="CDD" id="cd13867">
    <property type="entry name" value="CuRO_2_CueO_FtsP"/>
    <property type="match status" value="1"/>
</dbReference>
<dbReference type="PANTHER" id="PTHR48267">
    <property type="entry name" value="CUPREDOXIN SUPERFAMILY PROTEIN"/>
    <property type="match status" value="1"/>
</dbReference>
<dbReference type="Pfam" id="PF00394">
    <property type="entry name" value="Cu-oxidase"/>
    <property type="match status" value="1"/>
</dbReference>
<dbReference type="InterPro" id="IPR045087">
    <property type="entry name" value="Cu-oxidase_fam"/>
</dbReference>
<evidence type="ECO:0000313" key="9">
    <source>
        <dbReference type="EMBL" id="NEB89230.1"/>
    </source>
</evidence>
<keyword evidence="5" id="KW-1133">Transmembrane helix</keyword>
<dbReference type="InterPro" id="IPR001117">
    <property type="entry name" value="Cu-oxidase_2nd"/>
</dbReference>
<proteinExistence type="inferred from homology"/>
<reference evidence="9" key="1">
    <citation type="submission" date="2020-01" db="EMBL/GenBank/DDBJ databases">
        <title>Insect and environment-associated Actinomycetes.</title>
        <authorList>
            <person name="Currrie C."/>
            <person name="Chevrette M."/>
            <person name="Carlson C."/>
            <person name="Stubbendieck R."/>
            <person name="Wendt-Pienkowski E."/>
        </authorList>
    </citation>
    <scope>NUCLEOTIDE SEQUENCE</scope>
    <source>
        <strain evidence="9">SID505</strain>
    </source>
</reference>
<dbReference type="RefSeq" id="WP_164260876.1">
    <property type="nucleotide sequence ID" value="NZ_JAAGLK010000293.1"/>
</dbReference>
<keyword evidence="5" id="KW-0812">Transmembrane</keyword>
<dbReference type="GO" id="GO:0016491">
    <property type="term" value="F:oxidoreductase activity"/>
    <property type="evidence" value="ECO:0007669"/>
    <property type="project" value="UniProtKB-KW"/>
</dbReference>
<keyword evidence="2" id="KW-0479">Metal-binding</keyword>
<dbReference type="CDD" id="cd04232">
    <property type="entry name" value="CuRO_1_CueO_FtsP"/>
    <property type="match status" value="1"/>
</dbReference>